<evidence type="ECO:0000313" key="2">
    <source>
        <dbReference type="Proteomes" id="UP000198561"/>
    </source>
</evidence>
<dbReference type="Proteomes" id="UP000198561">
    <property type="component" value="Unassembled WGS sequence"/>
</dbReference>
<evidence type="ECO:0000313" key="1">
    <source>
        <dbReference type="EMBL" id="SEH36544.1"/>
    </source>
</evidence>
<organism evidence="1 2">
    <name type="scientific">Chryseobacterium culicis</name>
    <dbReference type="NCBI Taxonomy" id="680127"/>
    <lineage>
        <taxon>Bacteria</taxon>
        <taxon>Pseudomonadati</taxon>
        <taxon>Bacteroidota</taxon>
        <taxon>Flavobacteriia</taxon>
        <taxon>Flavobacteriales</taxon>
        <taxon>Weeksellaceae</taxon>
        <taxon>Chryseobacterium group</taxon>
        <taxon>Chryseobacterium</taxon>
    </lineage>
</organism>
<dbReference type="OrthoDB" id="1253501at2"/>
<proteinExistence type="predicted"/>
<name>A0A1H6HQU3_CHRCI</name>
<sequence length="171" mass="19882">MMIKRDFYHLGGKICLFFSILLIFSCNNEDVEYSDSKNEAVQPSPYNHFITSPVDQLYQLCPTGDMACQNDMSLTIQTVDFFKSLGPKNSLLGSYNTIFYTARKYLLEHEFSDEAQLFLSDKLSFLAEWNKTQDNSTPEKQIEKLEFIHSSLQYFIDNPATTNEQFKELFM</sequence>
<gene>
    <name evidence="1" type="ORF">SAMN05421593_3253</name>
</gene>
<dbReference type="EMBL" id="FNWQ01000004">
    <property type="protein sequence ID" value="SEH36544.1"/>
    <property type="molecule type" value="Genomic_DNA"/>
</dbReference>
<dbReference type="PROSITE" id="PS51257">
    <property type="entry name" value="PROKAR_LIPOPROTEIN"/>
    <property type="match status" value="1"/>
</dbReference>
<reference evidence="1 2" key="1">
    <citation type="submission" date="2016-10" db="EMBL/GenBank/DDBJ databases">
        <authorList>
            <person name="de Groot N.N."/>
        </authorList>
    </citation>
    <scope>NUCLEOTIDE SEQUENCE [LARGE SCALE GENOMIC DNA]</scope>
    <source>
        <strain evidence="1 2">DSM 23031</strain>
    </source>
</reference>
<dbReference type="AlphaFoldDB" id="A0A1H6HQU3"/>
<accession>A0A1H6HQU3</accession>
<dbReference type="RefSeq" id="WP_089693645.1">
    <property type="nucleotide sequence ID" value="NZ_FNWQ01000004.1"/>
</dbReference>
<protein>
    <submittedName>
        <fullName evidence="1">Uncharacterized protein</fullName>
    </submittedName>
</protein>